<dbReference type="Proteomes" id="UP001482513">
    <property type="component" value="Unassembled WGS sequence"/>
</dbReference>
<comment type="caution">
    <text evidence="1">The sequence shown here is derived from an EMBL/GenBank/DDBJ whole genome shotgun (WGS) entry which is preliminary data.</text>
</comment>
<proteinExistence type="predicted"/>
<name>A0ABV0K6A1_9CYAN</name>
<organism evidence="1 2">
    <name type="scientific">Leptolyngbya subtilissima DQ-A4</name>
    <dbReference type="NCBI Taxonomy" id="2933933"/>
    <lineage>
        <taxon>Bacteria</taxon>
        <taxon>Bacillati</taxon>
        <taxon>Cyanobacteriota</taxon>
        <taxon>Cyanophyceae</taxon>
        <taxon>Leptolyngbyales</taxon>
        <taxon>Leptolyngbyaceae</taxon>
        <taxon>Leptolyngbya group</taxon>
        <taxon>Leptolyngbya</taxon>
    </lineage>
</organism>
<accession>A0ABV0K6A1</accession>
<reference evidence="1 2" key="1">
    <citation type="submission" date="2022-04" db="EMBL/GenBank/DDBJ databases">
        <title>Positive selection, recombination, and allopatry shape intraspecific diversity of widespread and dominant cyanobacteria.</title>
        <authorList>
            <person name="Wei J."/>
            <person name="Shu W."/>
            <person name="Hu C."/>
        </authorList>
    </citation>
    <scope>NUCLEOTIDE SEQUENCE [LARGE SCALE GENOMIC DNA]</scope>
    <source>
        <strain evidence="1 2">DQ-A4</strain>
    </source>
</reference>
<protein>
    <submittedName>
        <fullName evidence="1">Uncharacterized protein</fullName>
    </submittedName>
</protein>
<dbReference type="RefSeq" id="WP_190703455.1">
    <property type="nucleotide sequence ID" value="NZ_JAMPKX010000007.1"/>
</dbReference>
<evidence type="ECO:0000313" key="2">
    <source>
        <dbReference type="Proteomes" id="UP001482513"/>
    </source>
</evidence>
<evidence type="ECO:0000313" key="1">
    <source>
        <dbReference type="EMBL" id="MEP0948248.1"/>
    </source>
</evidence>
<keyword evidence="2" id="KW-1185">Reference proteome</keyword>
<dbReference type="EMBL" id="JAMPKX010000007">
    <property type="protein sequence ID" value="MEP0948248.1"/>
    <property type="molecule type" value="Genomic_DNA"/>
</dbReference>
<gene>
    <name evidence="1" type="ORF">NC992_15290</name>
</gene>
<sequence length="311" mass="34760">MSLERNNPVARLHQILIVIGEHTAQDDRLTVPLAKSMGLSGSDDGFAQAITSFITLVGDARKTVKTSARAISPHESLVIIDDLNKFILSSNIWDLRVKSLKGWIDSKYVLSHLAMLSASVSQEHTKAVLSKEMLAQLVDRLTRIKEEIINSDLSVDLRRFLLKKINELIWDIENYSVSGLDGIKSTSDAFIGEITIRDKGGLEKDSDKRNPLFISVFSIFATLSVIAQVNATYLEPILSTIVSSIDITERYLQPKTEDFERISTVIEDALSRKESFEEAIGEVVEKIKKEKNLYLEGKQPKLLPGSSQEEE</sequence>